<dbReference type="RefSeq" id="WP_066087530.1">
    <property type="nucleotide sequence ID" value="NZ_LRVM01000005.1"/>
</dbReference>
<organism evidence="1 2">
    <name type="scientific">Anaerotignum neopropionicum</name>
    <dbReference type="NCBI Taxonomy" id="36847"/>
    <lineage>
        <taxon>Bacteria</taxon>
        <taxon>Bacillati</taxon>
        <taxon>Bacillota</taxon>
        <taxon>Clostridia</taxon>
        <taxon>Lachnospirales</taxon>
        <taxon>Anaerotignaceae</taxon>
        <taxon>Anaerotignum</taxon>
    </lineage>
</organism>
<reference evidence="1" key="1">
    <citation type="submission" date="2016-01" db="EMBL/GenBank/DDBJ databases">
        <title>Genome sequence of Clostridium neopropionicum X4, DSM-3847.</title>
        <authorList>
            <person name="Poehlein A."/>
            <person name="Beck M.H."/>
            <person name="Bengelsdorf F.R."/>
            <person name="Daniel R."/>
            <person name="Duerre P."/>
        </authorList>
    </citation>
    <scope>NUCLEOTIDE SEQUENCE [LARGE SCALE GENOMIC DNA]</scope>
    <source>
        <strain evidence="1">DSM-3847</strain>
    </source>
</reference>
<gene>
    <name evidence="1" type="ORF">CLNEO_17310</name>
</gene>
<evidence type="ECO:0000313" key="2">
    <source>
        <dbReference type="Proteomes" id="UP000070539"/>
    </source>
</evidence>
<dbReference type="Proteomes" id="UP000070539">
    <property type="component" value="Unassembled WGS sequence"/>
</dbReference>
<dbReference type="EMBL" id="LRVM01000005">
    <property type="protein sequence ID" value="KXL52710.1"/>
    <property type="molecule type" value="Genomic_DNA"/>
</dbReference>
<dbReference type="AlphaFoldDB" id="A0A136WDX9"/>
<dbReference type="OrthoDB" id="1847942at2"/>
<accession>A0A136WDX9</accession>
<protein>
    <submittedName>
        <fullName evidence="1">Uncharacterized protein</fullName>
    </submittedName>
</protein>
<sequence>MFSIDENGGYIKYVFFQDETVFSDSNVVSTYISNSTSISLNEEIPLWIKFGMDKSGKLISISDNFKKLDCNGGIAITVTFSDKEVE</sequence>
<evidence type="ECO:0000313" key="1">
    <source>
        <dbReference type="EMBL" id="KXL52710.1"/>
    </source>
</evidence>
<comment type="caution">
    <text evidence="1">The sequence shown here is derived from an EMBL/GenBank/DDBJ whole genome shotgun (WGS) entry which is preliminary data.</text>
</comment>
<keyword evidence="2" id="KW-1185">Reference proteome</keyword>
<proteinExistence type="predicted"/>
<name>A0A136WDX9_9FIRM</name>